<protein>
    <recommendedName>
        <fullName evidence="3">N-acetyllactosaminide beta-1,3-N-acetylglucosaminyltransferase</fullName>
    </recommendedName>
</protein>
<dbReference type="Proteomes" id="UP000783686">
    <property type="component" value="Unassembled WGS sequence"/>
</dbReference>
<dbReference type="Proteomes" id="UP000614601">
    <property type="component" value="Unassembled WGS sequence"/>
</dbReference>
<evidence type="ECO:0000313" key="1">
    <source>
        <dbReference type="EMBL" id="CAD5224476.1"/>
    </source>
</evidence>
<proteinExistence type="predicted"/>
<dbReference type="PANTHER" id="PTHR47411">
    <property type="entry name" value="B3GNT1, BETA-1,3-N-ACETYLGUCOSAMINYLTRANSFERASE 1, HOMOLOG"/>
    <property type="match status" value="1"/>
</dbReference>
<gene>
    <name evidence="1" type="ORF">BOKJ2_LOCUS11098</name>
</gene>
<dbReference type="Pfam" id="PF13896">
    <property type="entry name" value="Glyco_transf_49"/>
    <property type="match status" value="1"/>
</dbReference>
<reference evidence="1" key="1">
    <citation type="submission" date="2020-09" db="EMBL/GenBank/DDBJ databases">
        <authorList>
            <person name="Kikuchi T."/>
        </authorList>
    </citation>
    <scope>NUCLEOTIDE SEQUENCE</scope>
    <source>
        <strain evidence="1">SH1</strain>
    </source>
</reference>
<evidence type="ECO:0008006" key="3">
    <source>
        <dbReference type="Google" id="ProtNLM"/>
    </source>
</evidence>
<accession>A0A811L5K0</accession>
<dbReference type="EMBL" id="CAJFDH010000005">
    <property type="protein sequence ID" value="CAD5224476.1"/>
    <property type="molecule type" value="Genomic_DNA"/>
</dbReference>
<dbReference type="EMBL" id="CAJFCW020000005">
    <property type="protein sequence ID" value="CAG9119884.1"/>
    <property type="molecule type" value="Genomic_DNA"/>
</dbReference>
<sequence>MGAFKKLICVISGVLMLTTISFNTLSLNNTNISTVTLPQVQKAISLDFVQYSNIDYCVGYNYWSSSDEYDGKITFVVHSTYDYLQYIAEHIPTWTGSISLALYVDYVNDETFVKNLNAVISKLEGLEEVKSSRKVGVHLFYKKKKSYDECQSFTISGENDVYESNIDDIYPINVARNIARRGTKSNLFISGDIENFFVPNYEEWMRKLAETTLFGKEQKLVLVHRRFEVAEGMIIPKTKKQLYKLYQEKLAVVFHHYFYKIGHTIPRIEDWFKHPEDMESTSVQQVMNYPNSRWEPQFVGRSDQVPYHDETFPFRMSSNTHLCSEMCRAGFKFAVVYDLFTVHVGIKRKESANEKSVRLKVWHNGYRKVTQNFIRRLDEQYPDTKDKCPKFVM</sequence>
<organism evidence="1 2">
    <name type="scientific">Bursaphelenchus okinawaensis</name>
    <dbReference type="NCBI Taxonomy" id="465554"/>
    <lineage>
        <taxon>Eukaryota</taxon>
        <taxon>Metazoa</taxon>
        <taxon>Ecdysozoa</taxon>
        <taxon>Nematoda</taxon>
        <taxon>Chromadorea</taxon>
        <taxon>Rhabditida</taxon>
        <taxon>Tylenchina</taxon>
        <taxon>Tylenchomorpha</taxon>
        <taxon>Aphelenchoidea</taxon>
        <taxon>Aphelenchoididae</taxon>
        <taxon>Bursaphelenchus</taxon>
    </lineage>
</organism>
<evidence type="ECO:0000313" key="2">
    <source>
        <dbReference type="Proteomes" id="UP000614601"/>
    </source>
</evidence>
<dbReference type="AlphaFoldDB" id="A0A811L5K0"/>
<comment type="caution">
    <text evidence="1">The sequence shown here is derived from an EMBL/GenBank/DDBJ whole genome shotgun (WGS) entry which is preliminary data.</text>
</comment>
<name>A0A811L5K0_9BILA</name>
<dbReference type="PANTHER" id="PTHR47411:SF3">
    <property type="entry name" value="I-BETA-1,3-N-ACETYLGLUCOSAMINYLTRANSFERASE"/>
    <property type="match status" value="1"/>
</dbReference>
<dbReference type="OrthoDB" id="9974378at2759"/>
<keyword evidence="2" id="KW-1185">Reference proteome</keyword>